<evidence type="ECO:0000256" key="1">
    <source>
        <dbReference type="ARBA" id="ARBA00001962"/>
    </source>
</evidence>
<dbReference type="OrthoDB" id="445007at2759"/>
<evidence type="ECO:0000256" key="2">
    <source>
        <dbReference type="ARBA" id="ARBA00022723"/>
    </source>
</evidence>
<evidence type="ECO:0000313" key="6">
    <source>
        <dbReference type="Proteomes" id="UP000792457"/>
    </source>
</evidence>
<dbReference type="AlphaFoldDB" id="A0A8K0K0Q1"/>
<keyword evidence="2" id="KW-0479">Metal-binding</keyword>
<evidence type="ECO:0000313" key="5">
    <source>
        <dbReference type="EMBL" id="KAG8226171.1"/>
    </source>
</evidence>
<protein>
    <recommendedName>
        <fullName evidence="7">Phytanoyl-CoA dioxygenase</fullName>
    </recommendedName>
</protein>
<dbReference type="EMBL" id="KZ308271">
    <property type="protein sequence ID" value="KAG8226171.1"/>
    <property type="molecule type" value="Genomic_DNA"/>
</dbReference>
<dbReference type="Proteomes" id="UP000792457">
    <property type="component" value="Unassembled WGS sequence"/>
</dbReference>
<gene>
    <name evidence="5" type="ORF">J437_LFUL012346</name>
</gene>
<comment type="caution">
    <text evidence="5">The sequence shown here is derived from an EMBL/GenBank/DDBJ whole genome shotgun (WGS) entry which is preliminary data.</text>
</comment>
<reference evidence="5" key="2">
    <citation type="submission" date="2017-10" db="EMBL/GenBank/DDBJ databases">
        <title>Ladona fulva Genome sequencing and assembly.</title>
        <authorList>
            <person name="Murali S."/>
            <person name="Richards S."/>
            <person name="Bandaranaike D."/>
            <person name="Bellair M."/>
            <person name="Blankenburg K."/>
            <person name="Chao H."/>
            <person name="Dinh H."/>
            <person name="Doddapaneni H."/>
            <person name="Dugan-Rocha S."/>
            <person name="Elkadiri S."/>
            <person name="Gnanaolivu R."/>
            <person name="Hernandez B."/>
            <person name="Skinner E."/>
            <person name="Javaid M."/>
            <person name="Lee S."/>
            <person name="Li M."/>
            <person name="Ming W."/>
            <person name="Munidasa M."/>
            <person name="Muniz J."/>
            <person name="Nguyen L."/>
            <person name="Hughes D."/>
            <person name="Osuji N."/>
            <person name="Pu L.-L."/>
            <person name="Puazo M."/>
            <person name="Qu C."/>
            <person name="Quiroz J."/>
            <person name="Raj R."/>
            <person name="Weissenberger G."/>
            <person name="Xin Y."/>
            <person name="Zou X."/>
            <person name="Han Y."/>
            <person name="Worley K."/>
            <person name="Muzny D."/>
            <person name="Gibbs R."/>
        </authorList>
    </citation>
    <scope>NUCLEOTIDE SEQUENCE</scope>
    <source>
        <strain evidence="5">Sampled in the wild</strain>
    </source>
</reference>
<name>A0A8K0K0Q1_LADFU</name>
<dbReference type="Gene3D" id="2.60.120.620">
    <property type="entry name" value="q2cbj1_9rhob like domain"/>
    <property type="match status" value="1"/>
</dbReference>
<dbReference type="InterPro" id="IPR008775">
    <property type="entry name" value="Phytyl_CoA_dOase-like"/>
</dbReference>
<comment type="cofactor">
    <cofactor evidence="1">
        <name>Fe cation</name>
        <dbReference type="ChEBI" id="CHEBI:24875"/>
    </cofactor>
</comment>
<accession>A0A8K0K0Q1</accession>
<reference evidence="5" key="1">
    <citation type="submission" date="2013-04" db="EMBL/GenBank/DDBJ databases">
        <authorList>
            <person name="Qu J."/>
            <person name="Murali S.C."/>
            <person name="Bandaranaike D."/>
            <person name="Bellair M."/>
            <person name="Blankenburg K."/>
            <person name="Chao H."/>
            <person name="Dinh H."/>
            <person name="Doddapaneni H."/>
            <person name="Downs B."/>
            <person name="Dugan-Rocha S."/>
            <person name="Elkadiri S."/>
            <person name="Gnanaolivu R.D."/>
            <person name="Hernandez B."/>
            <person name="Javaid M."/>
            <person name="Jayaseelan J.C."/>
            <person name="Lee S."/>
            <person name="Li M."/>
            <person name="Ming W."/>
            <person name="Munidasa M."/>
            <person name="Muniz J."/>
            <person name="Nguyen L."/>
            <person name="Ongeri F."/>
            <person name="Osuji N."/>
            <person name="Pu L.-L."/>
            <person name="Puazo M."/>
            <person name="Qu C."/>
            <person name="Quiroz J."/>
            <person name="Raj R."/>
            <person name="Weissenberger G."/>
            <person name="Xin Y."/>
            <person name="Zou X."/>
            <person name="Han Y."/>
            <person name="Richards S."/>
            <person name="Worley K."/>
            <person name="Muzny D."/>
            <person name="Gibbs R."/>
        </authorList>
    </citation>
    <scope>NUCLEOTIDE SEQUENCE</scope>
    <source>
        <strain evidence="5">Sampled in the wild</strain>
    </source>
</reference>
<sequence length="296" mass="33118">MPDTLAEKFMQDGFVVIEDFLNDEEVDELRKAGEGLADDAQESQFHIFISGEDQKGKDDYFLQSADKISYFFEASALQNGDSSGEKTVKDKKNSLNKVGHALHRLHPVFRRVSTSSPVREICYRLGLQDPVIVQSMYIYKNPKIGGEVLAHQDASYLYADPPSSLVGFWIALDDATTNNGCLWFAPGSHKSGVHRRFRRSKEEGSDNALLTYDAPAPSYPASIFRPVPVKKGTCVLIHGLVVHRSDANVSDDPRHAFTFHVLDQEGAKYSPDNWLQLPQGQTFLSLYANRKMPHSP</sequence>
<dbReference type="PANTHER" id="PTHR20883:SF15">
    <property type="entry name" value="PHYTANOYL-COA DIOXYGENASE DOMAIN-CONTAINING PROTEIN 1"/>
    <property type="match status" value="1"/>
</dbReference>
<evidence type="ECO:0000256" key="3">
    <source>
        <dbReference type="ARBA" id="ARBA00023004"/>
    </source>
</evidence>
<organism evidence="5 6">
    <name type="scientific">Ladona fulva</name>
    <name type="common">Scarce chaser dragonfly</name>
    <name type="synonym">Libellula fulva</name>
    <dbReference type="NCBI Taxonomy" id="123851"/>
    <lineage>
        <taxon>Eukaryota</taxon>
        <taxon>Metazoa</taxon>
        <taxon>Ecdysozoa</taxon>
        <taxon>Arthropoda</taxon>
        <taxon>Hexapoda</taxon>
        <taxon>Insecta</taxon>
        <taxon>Pterygota</taxon>
        <taxon>Palaeoptera</taxon>
        <taxon>Odonata</taxon>
        <taxon>Epiprocta</taxon>
        <taxon>Anisoptera</taxon>
        <taxon>Libelluloidea</taxon>
        <taxon>Libellulidae</taxon>
        <taxon>Ladona</taxon>
    </lineage>
</organism>
<dbReference type="SUPFAM" id="SSF51197">
    <property type="entry name" value="Clavaminate synthase-like"/>
    <property type="match status" value="1"/>
</dbReference>
<keyword evidence="3" id="KW-0408">Iron</keyword>
<dbReference type="GO" id="GO:0046872">
    <property type="term" value="F:metal ion binding"/>
    <property type="evidence" value="ECO:0007669"/>
    <property type="project" value="UniProtKB-KW"/>
</dbReference>
<keyword evidence="6" id="KW-1185">Reference proteome</keyword>
<dbReference type="Pfam" id="PF05721">
    <property type="entry name" value="PhyH"/>
    <property type="match status" value="1"/>
</dbReference>
<evidence type="ECO:0008006" key="7">
    <source>
        <dbReference type="Google" id="ProtNLM"/>
    </source>
</evidence>
<dbReference type="PANTHER" id="PTHR20883">
    <property type="entry name" value="PHYTANOYL-COA DIOXYGENASE DOMAIN CONTAINING 1"/>
    <property type="match status" value="1"/>
</dbReference>
<comment type="similarity">
    <text evidence="4">Belongs to the PhyH family. PHYHD1 subfamily.</text>
</comment>
<proteinExistence type="inferred from homology"/>
<evidence type="ECO:0000256" key="4">
    <source>
        <dbReference type="ARBA" id="ARBA00038356"/>
    </source>
</evidence>